<dbReference type="AlphaFoldDB" id="A0A6I2UX17"/>
<dbReference type="Pfam" id="PF03479">
    <property type="entry name" value="PCC"/>
    <property type="match status" value="1"/>
</dbReference>
<name>A0A6I2UX17_9FIRM</name>
<evidence type="ECO:0000259" key="1">
    <source>
        <dbReference type="PROSITE" id="PS51742"/>
    </source>
</evidence>
<dbReference type="PROSITE" id="PS51742">
    <property type="entry name" value="PPC"/>
    <property type="match status" value="1"/>
</dbReference>
<keyword evidence="2" id="KW-0238">DNA-binding</keyword>
<dbReference type="CDD" id="cd11378">
    <property type="entry name" value="DUF296"/>
    <property type="match status" value="1"/>
</dbReference>
<dbReference type="InterPro" id="IPR005175">
    <property type="entry name" value="PPC_dom"/>
</dbReference>
<dbReference type="Proteomes" id="UP000430222">
    <property type="component" value="Unassembled WGS sequence"/>
</dbReference>
<comment type="caution">
    <text evidence="2">The sequence shown here is derived from an EMBL/GenBank/DDBJ whole genome shotgun (WGS) entry which is preliminary data.</text>
</comment>
<feature type="domain" description="PPC" evidence="1">
    <location>
        <begin position="12"/>
        <end position="148"/>
    </location>
</feature>
<dbReference type="RefSeq" id="WP_154620399.1">
    <property type="nucleotide sequence ID" value="NZ_JBQHVT010000026.1"/>
</dbReference>
<keyword evidence="3" id="KW-1185">Reference proteome</keyword>
<evidence type="ECO:0000313" key="2">
    <source>
        <dbReference type="EMBL" id="MSV24624.1"/>
    </source>
</evidence>
<sequence>MVQAGGIAMEYKNIDKQHILVRLDPGDEIVASLMQVAKEETIQLAMVQGLGAVKKVVMGVYNVPAQHYQANTLEGAFEMLSLTGTIDTMEENPYSHFHITVGDEKGLAHGGHLNEAVISATAEIIITKLSGSIDRRKSPETGLNIWKF</sequence>
<dbReference type="PANTHER" id="PTHR34988:SF1">
    <property type="entry name" value="DNA-BINDING PROTEIN"/>
    <property type="match status" value="1"/>
</dbReference>
<dbReference type="PANTHER" id="PTHR34988">
    <property type="entry name" value="PROTEIN, PUTATIVE-RELATED"/>
    <property type="match status" value="1"/>
</dbReference>
<dbReference type="EMBL" id="VUNL01000005">
    <property type="protein sequence ID" value="MSV24624.1"/>
    <property type="molecule type" value="Genomic_DNA"/>
</dbReference>
<dbReference type="Gene3D" id="3.30.1330.80">
    <property type="entry name" value="Hypothetical protein, similar to alpha- acetolactate decarboxylase, domain 2"/>
    <property type="match status" value="1"/>
</dbReference>
<protein>
    <submittedName>
        <fullName evidence="2">DNA-binding protein</fullName>
    </submittedName>
</protein>
<dbReference type="PIRSF" id="PIRSF016702">
    <property type="entry name" value="DNA_bp_PD1"/>
    <property type="match status" value="1"/>
</dbReference>
<reference evidence="2 3" key="1">
    <citation type="submission" date="2019-08" db="EMBL/GenBank/DDBJ databases">
        <title>In-depth cultivation of the pig gut microbiome towards novel bacterial diversity and tailored functional studies.</title>
        <authorList>
            <person name="Wylensek D."/>
            <person name="Hitch T.C.A."/>
            <person name="Clavel T."/>
        </authorList>
    </citation>
    <scope>NUCLEOTIDE SEQUENCE [LARGE SCALE GENOMIC DNA]</scope>
    <source>
        <strain evidence="3">WCA-380-WT-3B3</strain>
    </source>
</reference>
<accession>A0A6I2UX17</accession>
<dbReference type="GO" id="GO:0003677">
    <property type="term" value="F:DNA binding"/>
    <property type="evidence" value="ECO:0007669"/>
    <property type="project" value="UniProtKB-KW"/>
</dbReference>
<evidence type="ECO:0000313" key="3">
    <source>
        <dbReference type="Proteomes" id="UP000430222"/>
    </source>
</evidence>
<proteinExistence type="predicted"/>
<organism evidence="2 3">
    <name type="scientific">Selenomonas montiformis</name>
    <dbReference type="NCBI Taxonomy" id="2652285"/>
    <lineage>
        <taxon>Bacteria</taxon>
        <taxon>Bacillati</taxon>
        <taxon>Bacillota</taxon>
        <taxon>Negativicutes</taxon>
        <taxon>Selenomonadales</taxon>
        <taxon>Selenomonadaceae</taxon>
        <taxon>Selenomonas</taxon>
    </lineage>
</organism>
<gene>
    <name evidence="2" type="ORF">FYJ78_05360</name>
</gene>
<dbReference type="SUPFAM" id="SSF117856">
    <property type="entry name" value="AF0104/ALDC/Ptd012-like"/>
    <property type="match status" value="1"/>
</dbReference>
<dbReference type="InterPro" id="IPR025707">
    <property type="entry name" value="DNA_bp_PD1"/>
</dbReference>